<reference evidence="4 5" key="1">
    <citation type="journal article" date="2022" name="ISME Commun">
        <title>Vulcanimicrobium alpinus gen. nov. sp. nov., the first cultivated representative of the candidate phylum 'Eremiobacterota', is a metabolically versatile aerobic anoxygenic phototroph.</title>
        <authorList>
            <person name="Yabe S."/>
            <person name="Muto K."/>
            <person name="Abe K."/>
            <person name="Yokota A."/>
            <person name="Staudigel H."/>
            <person name="Tebo B.M."/>
        </authorList>
    </citation>
    <scope>NUCLEOTIDE SEQUENCE [LARGE SCALE GENOMIC DNA]</scope>
    <source>
        <strain evidence="4 5">WC8-2</strain>
    </source>
</reference>
<feature type="domain" description="Leucine-binding protein" evidence="3">
    <location>
        <begin position="38"/>
        <end position="385"/>
    </location>
</feature>
<dbReference type="PANTHER" id="PTHR30483:SF6">
    <property type="entry name" value="PERIPLASMIC BINDING PROTEIN OF ABC TRANSPORTER FOR NATURAL AMINO ACIDS"/>
    <property type="match status" value="1"/>
</dbReference>
<evidence type="ECO:0000259" key="3">
    <source>
        <dbReference type="Pfam" id="PF13458"/>
    </source>
</evidence>
<dbReference type="InterPro" id="IPR028082">
    <property type="entry name" value="Peripla_BP_I"/>
</dbReference>
<dbReference type="InterPro" id="IPR051010">
    <property type="entry name" value="BCAA_transport"/>
</dbReference>
<evidence type="ECO:0000256" key="1">
    <source>
        <dbReference type="ARBA" id="ARBA00010062"/>
    </source>
</evidence>
<dbReference type="Pfam" id="PF13458">
    <property type="entry name" value="Peripla_BP_6"/>
    <property type="match status" value="1"/>
</dbReference>
<dbReference type="InterPro" id="IPR006311">
    <property type="entry name" value="TAT_signal"/>
</dbReference>
<dbReference type="Gene3D" id="3.40.50.2300">
    <property type="match status" value="2"/>
</dbReference>
<dbReference type="Proteomes" id="UP001317532">
    <property type="component" value="Chromosome"/>
</dbReference>
<dbReference type="InterPro" id="IPR019546">
    <property type="entry name" value="TAT_signal_bac_arc"/>
</dbReference>
<dbReference type="SUPFAM" id="SSF53822">
    <property type="entry name" value="Periplasmic binding protein-like I"/>
    <property type="match status" value="1"/>
</dbReference>
<organism evidence="4 5">
    <name type="scientific">Vulcanimicrobium alpinum</name>
    <dbReference type="NCBI Taxonomy" id="3016050"/>
    <lineage>
        <taxon>Bacteria</taxon>
        <taxon>Bacillati</taxon>
        <taxon>Vulcanimicrobiota</taxon>
        <taxon>Vulcanimicrobiia</taxon>
        <taxon>Vulcanimicrobiales</taxon>
        <taxon>Vulcanimicrobiaceae</taxon>
        <taxon>Vulcanimicrobium</taxon>
    </lineage>
</organism>
<dbReference type="PROSITE" id="PS51318">
    <property type="entry name" value="TAT"/>
    <property type="match status" value="1"/>
</dbReference>
<dbReference type="NCBIfam" id="TIGR01409">
    <property type="entry name" value="TAT_signal_seq"/>
    <property type="match status" value="1"/>
</dbReference>
<keyword evidence="2" id="KW-0732">Signal</keyword>
<accession>A0AAN2CB09</accession>
<comment type="similarity">
    <text evidence="1">Belongs to the leucine-binding protein family.</text>
</comment>
<proteinExistence type="inferred from homology"/>
<evidence type="ECO:0000313" key="5">
    <source>
        <dbReference type="Proteomes" id="UP001317532"/>
    </source>
</evidence>
<dbReference type="InterPro" id="IPR028081">
    <property type="entry name" value="Leu-bd"/>
</dbReference>
<dbReference type="RefSeq" id="WP_317995482.1">
    <property type="nucleotide sequence ID" value="NZ_AP025523.1"/>
</dbReference>
<keyword evidence="5" id="KW-1185">Reference proteome</keyword>
<name>A0AAN2CB09_UNVUL</name>
<gene>
    <name evidence="4" type="ORF">WPS_31950</name>
</gene>
<dbReference type="PANTHER" id="PTHR30483">
    <property type="entry name" value="LEUCINE-SPECIFIC-BINDING PROTEIN"/>
    <property type="match status" value="1"/>
</dbReference>
<evidence type="ECO:0000313" key="4">
    <source>
        <dbReference type="EMBL" id="BDE07919.1"/>
    </source>
</evidence>
<dbReference type="EMBL" id="AP025523">
    <property type="protein sequence ID" value="BDE07919.1"/>
    <property type="molecule type" value="Genomic_DNA"/>
</dbReference>
<dbReference type="KEGG" id="vab:WPS_31950"/>
<evidence type="ECO:0000256" key="2">
    <source>
        <dbReference type="ARBA" id="ARBA00022729"/>
    </source>
</evidence>
<protein>
    <submittedName>
        <fullName evidence="4">ABC transporter substrate-binding protein</fullName>
    </submittedName>
</protein>
<dbReference type="AlphaFoldDB" id="A0AAN2CB09"/>
<sequence length="421" mass="46138">MARTVLSRRSFVTLAGAGTAAAFGIPAYLPRIGEAADTIKIGLLEPYTGVYAGPGENETNGFQMAVDAWNKRGGAMGRKVELVKEDEQNDPGVAAQKARKLVNQDKVVALVGTVSSAVSLSVAGVSNSLNTLFIDSGGHTDDVTGKSCHWNVFRTCHSTWMETHATGYSLQKRFGKKWFFITPDYAYGHALESGFKDVLAHIGGTVVGNELTPLGTTDFSSYLTKIDAAKPDLVLVFVQGDDYTNCLKQMNQFGLLKKYPVGGPQVELEPLYGLPPEARGGYWGVEWYYKSEKTLGKNNKLAHAFVADYMKRFNKPPTARSCFGYVTADRLINAMAETKSTESVKIAHALENTRFTSIFNGSAYYRKEDHQLMWPMWVAKIRPNGTPGDKDDLFDVVDINAPEAIEQTVAQKEAVCKLGYP</sequence>